<dbReference type="EnsemblPlants" id="novel_model_2412_5bd9a17a">
    <property type="protein sequence ID" value="cds.novel_model_2412_5bd9a17a"/>
    <property type="gene ID" value="novel_gene_1293_5bd9a17a"/>
</dbReference>
<evidence type="ECO:0000313" key="2">
    <source>
        <dbReference type="Proteomes" id="UP000596661"/>
    </source>
</evidence>
<accession>A0A803QWY2</accession>
<name>A0A803QWY2_CANSA</name>
<reference evidence="1" key="2">
    <citation type="submission" date="2021-03" db="UniProtKB">
        <authorList>
            <consortium name="EnsemblPlants"/>
        </authorList>
    </citation>
    <scope>IDENTIFICATION</scope>
</reference>
<dbReference type="AlphaFoldDB" id="A0A803QWY2"/>
<evidence type="ECO:0000313" key="1">
    <source>
        <dbReference type="EnsemblPlants" id="cds.novel_model_2412_5bd9a17a"/>
    </source>
</evidence>
<keyword evidence="2" id="KW-1185">Reference proteome</keyword>
<dbReference type="Gramene" id="novel_model_2412_5bd9a17a">
    <property type="protein sequence ID" value="cds.novel_model_2412_5bd9a17a"/>
    <property type="gene ID" value="novel_gene_1293_5bd9a17a"/>
</dbReference>
<organism evidence="1 2">
    <name type="scientific">Cannabis sativa</name>
    <name type="common">Hemp</name>
    <name type="synonym">Marijuana</name>
    <dbReference type="NCBI Taxonomy" id="3483"/>
    <lineage>
        <taxon>Eukaryota</taxon>
        <taxon>Viridiplantae</taxon>
        <taxon>Streptophyta</taxon>
        <taxon>Embryophyta</taxon>
        <taxon>Tracheophyta</taxon>
        <taxon>Spermatophyta</taxon>
        <taxon>Magnoliopsida</taxon>
        <taxon>eudicotyledons</taxon>
        <taxon>Gunneridae</taxon>
        <taxon>Pentapetalae</taxon>
        <taxon>rosids</taxon>
        <taxon>fabids</taxon>
        <taxon>Rosales</taxon>
        <taxon>Cannabaceae</taxon>
        <taxon>Cannabis</taxon>
    </lineage>
</organism>
<proteinExistence type="predicted"/>
<dbReference type="EMBL" id="UZAU01000246">
    <property type="status" value="NOT_ANNOTATED_CDS"/>
    <property type="molecule type" value="Genomic_DNA"/>
</dbReference>
<protein>
    <submittedName>
        <fullName evidence="1">Uncharacterized protein</fullName>
    </submittedName>
</protein>
<reference evidence="1" key="1">
    <citation type="submission" date="2018-11" db="EMBL/GenBank/DDBJ databases">
        <authorList>
            <person name="Grassa J C."/>
        </authorList>
    </citation>
    <scope>NUCLEOTIDE SEQUENCE [LARGE SCALE GENOMIC DNA]</scope>
</reference>
<sequence>MFDRQPDQCSPFENPKLTVLFKLRQSYRILDLPKNPNNESIYLSINLYIYIQKTKSFGSGRGDYGEERLR</sequence>
<dbReference type="Proteomes" id="UP000596661">
    <property type="component" value="Chromosome 3"/>
</dbReference>